<dbReference type="SUPFAM" id="SSF51658">
    <property type="entry name" value="Xylose isomerase-like"/>
    <property type="match status" value="1"/>
</dbReference>
<dbReference type="RefSeq" id="WP_172455424.1">
    <property type="nucleotide sequence ID" value="NZ_CP016808.1"/>
</dbReference>
<dbReference type="Gene3D" id="3.20.20.150">
    <property type="entry name" value="Divalent-metal-dependent TIM barrel enzymes"/>
    <property type="match status" value="1"/>
</dbReference>
<feature type="domain" description="Xylose isomerase-like TIM barrel" evidence="1">
    <location>
        <begin position="75"/>
        <end position="269"/>
    </location>
</feature>
<evidence type="ECO:0000259" key="1">
    <source>
        <dbReference type="Pfam" id="PF01261"/>
    </source>
</evidence>
<protein>
    <recommendedName>
        <fullName evidence="1">Xylose isomerase-like TIM barrel domain-containing protein</fullName>
    </recommendedName>
</protein>
<dbReference type="InterPro" id="IPR013022">
    <property type="entry name" value="Xyl_isomerase-like_TIM-brl"/>
</dbReference>
<dbReference type="AlphaFoldDB" id="A0A1B2DF41"/>
<dbReference type="Pfam" id="PF01261">
    <property type="entry name" value="AP_endonuc_2"/>
    <property type="match status" value="1"/>
</dbReference>
<accession>A0A1B2DF41</accession>
<dbReference type="EMBL" id="CP016808">
    <property type="protein sequence ID" value="ANY66299.1"/>
    <property type="molecule type" value="Genomic_DNA"/>
</dbReference>
<evidence type="ECO:0000313" key="2">
    <source>
        <dbReference type="EMBL" id="ANY66299.1"/>
    </source>
</evidence>
<proteinExistence type="predicted"/>
<organism evidence="2">
    <name type="scientific">Paenibacillus sp. BIHB 4019</name>
    <dbReference type="NCBI Taxonomy" id="1870819"/>
    <lineage>
        <taxon>Bacteria</taxon>
        <taxon>Bacillati</taxon>
        <taxon>Bacillota</taxon>
        <taxon>Bacilli</taxon>
        <taxon>Bacillales</taxon>
        <taxon>Paenibacillaceae</taxon>
        <taxon>Paenibacillus</taxon>
    </lineage>
</organism>
<dbReference type="InterPro" id="IPR036237">
    <property type="entry name" value="Xyl_isomerase-like_sf"/>
</dbReference>
<dbReference type="InterPro" id="IPR050312">
    <property type="entry name" value="IolE/XylAMocC-like"/>
</dbReference>
<dbReference type="PANTHER" id="PTHR12110">
    <property type="entry name" value="HYDROXYPYRUVATE ISOMERASE"/>
    <property type="match status" value="1"/>
</dbReference>
<dbReference type="PANTHER" id="PTHR12110:SF53">
    <property type="entry name" value="BLR5974 PROTEIN"/>
    <property type="match status" value="1"/>
</dbReference>
<reference evidence="2" key="1">
    <citation type="submission" date="2016-08" db="EMBL/GenBank/DDBJ databases">
        <title>Complete Genome Seqeunce of Paenibacillus sp. BIHB 4019 from tea rhizoplane.</title>
        <authorList>
            <person name="Thakur R."/>
            <person name="Swarnkar M.K."/>
            <person name="Gulati A."/>
        </authorList>
    </citation>
    <scope>NUCLEOTIDE SEQUENCE [LARGE SCALE GENOMIC DNA]</scope>
    <source>
        <strain evidence="2">BIHB4019</strain>
    </source>
</reference>
<sequence>MFTPKVEDHLELGIVLNAMFPDAARVDEGLLQAVDYVLHDSYFQRVELSGIGSHQLQTILKNRLDVCRVKNSYLAQPVIFREQLDLGSADRSVRLHAIERMLSCLSEAEAVGADMLELISGPNHEGSKCEAMERFAESILILSEHAQARDIKLLVEMFDFDVDKKRLIGSVENTVQLFQQFISSASQVKLLLDLSHIPMVRADIAAAVQELGPWIGHVHVGNTVMKSDDRRYGDSHPYFGYPAGENDVEQLVSFFHALLKTGYIHHAHSSAISFELICAAVDRPADLIANAKRTLQLAWRKFLREMGE</sequence>
<name>A0A1B2DF41_9BACL</name>
<gene>
    <name evidence="2" type="ORF">BBD42_07325</name>
</gene>